<evidence type="ECO:0000313" key="3">
    <source>
        <dbReference type="Proteomes" id="UP001313282"/>
    </source>
</evidence>
<dbReference type="AlphaFoldDB" id="A0AAN8RED2"/>
<organism evidence="2 3">
    <name type="scientific">Orbilia javanica</name>
    <dbReference type="NCBI Taxonomy" id="47235"/>
    <lineage>
        <taxon>Eukaryota</taxon>
        <taxon>Fungi</taxon>
        <taxon>Dikarya</taxon>
        <taxon>Ascomycota</taxon>
        <taxon>Pezizomycotina</taxon>
        <taxon>Orbiliomycetes</taxon>
        <taxon>Orbiliales</taxon>
        <taxon>Orbiliaceae</taxon>
        <taxon>Orbilia</taxon>
    </lineage>
</organism>
<gene>
    <name evidence="2" type="ORF">TWF718_006517</name>
</gene>
<sequence length="60" mass="6989">MIDFRAGPERKRIKRDTNQDDPTQRDQFMEWTDRQFSSGTRQSKSRIYPLADLASGVIGN</sequence>
<name>A0AAN8RED2_9PEZI</name>
<evidence type="ECO:0000313" key="2">
    <source>
        <dbReference type="EMBL" id="KAK6348730.1"/>
    </source>
</evidence>
<keyword evidence="3" id="KW-1185">Reference proteome</keyword>
<accession>A0AAN8RED2</accession>
<feature type="region of interest" description="Disordered" evidence="1">
    <location>
        <begin position="1"/>
        <end position="44"/>
    </location>
</feature>
<dbReference type="EMBL" id="JAVHNR010000003">
    <property type="protein sequence ID" value="KAK6348730.1"/>
    <property type="molecule type" value="Genomic_DNA"/>
</dbReference>
<protein>
    <submittedName>
        <fullName evidence="2">Uncharacterized protein</fullName>
    </submittedName>
</protein>
<proteinExistence type="predicted"/>
<dbReference type="Proteomes" id="UP001313282">
    <property type="component" value="Unassembled WGS sequence"/>
</dbReference>
<evidence type="ECO:0000256" key="1">
    <source>
        <dbReference type="SAM" id="MobiDB-lite"/>
    </source>
</evidence>
<comment type="caution">
    <text evidence="2">The sequence shown here is derived from an EMBL/GenBank/DDBJ whole genome shotgun (WGS) entry which is preliminary data.</text>
</comment>
<reference evidence="2 3" key="1">
    <citation type="submission" date="2019-10" db="EMBL/GenBank/DDBJ databases">
        <authorList>
            <person name="Palmer J.M."/>
        </authorList>
    </citation>
    <scope>NUCLEOTIDE SEQUENCE [LARGE SCALE GENOMIC DNA]</scope>
    <source>
        <strain evidence="2 3">TWF718</strain>
    </source>
</reference>
<feature type="compositionally biased region" description="Basic and acidic residues" evidence="1">
    <location>
        <begin position="1"/>
        <end position="33"/>
    </location>
</feature>